<keyword evidence="3" id="KW-1185">Reference proteome</keyword>
<protein>
    <submittedName>
        <fullName evidence="2">Aminoglycoside phosphotransferase family protein</fullName>
    </submittedName>
</protein>
<reference evidence="2 3" key="1">
    <citation type="submission" date="2019-03" db="EMBL/GenBank/DDBJ databases">
        <title>This is whole genome sequence of Paenibacillus sp MS74 strain.</title>
        <authorList>
            <person name="Trinh H.N."/>
        </authorList>
    </citation>
    <scope>NUCLEOTIDE SEQUENCE [LARGE SCALE GENOMIC DNA]</scope>
    <source>
        <strain evidence="2 3">MS74</strain>
    </source>
</reference>
<dbReference type="Pfam" id="PF01636">
    <property type="entry name" value="APH"/>
    <property type="match status" value="1"/>
</dbReference>
<dbReference type="Gene3D" id="3.90.1200.10">
    <property type="match status" value="1"/>
</dbReference>
<dbReference type="RefSeq" id="WP_133230557.1">
    <property type="nucleotide sequence ID" value="NZ_SMRT01000008.1"/>
</dbReference>
<gene>
    <name evidence="2" type="ORF">E1757_17990</name>
</gene>
<organism evidence="2 3">
    <name type="scientific">Paenibacillus piri</name>
    <dbReference type="NCBI Taxonomy" id="2547395"/>
    <lineage>
        <taxon>Bacteria</taxon>
        <taxon>Bacillati</taxon>
        <taxon>Bacillota</taxon>
        <taxon>Bacilli</taxon>
        <taxon>Bacillales</taxon>
        <taxon>Paenibacillaceae</taxon>
        <taxon>Paenibacillus</taxon>
    </lineage>
</organism>
<proteinExistence type="predicted"/>
<dbReference type="AlphaFoldDB" id="A0A4R5KMZ4"/>
<dbReference type="OrthoDB" id="334783at2"/>
<keyword evidence="2" id="KW-0808">Transferase</keyword>
<sequence length="330" mass="37484">MNSVTKTIVAEAVIEQMVKDAFGHDAEIDSIEELTGGFFNTAYAIALRDRFKTVLKVAPSPNVRVLRCEKNIMGSEIESLKLIARSTTVPVPQVYVYSTKRNIIRSDYFFMEYMPGMPLDQLQSKLTAEQFHEVNRQIGAYAKQIHNITGQTFGAALSGSQRFASWSEAFIGCIDDLIQDGKEAAVELPIGWDELRSLFSAKRDMLDTVKTPRLVHRDLWWGNIFVDADTLEVTGITDCERSLFGDPLLDFVFGFVEQNEGFNRGYGRTQQAPSWSERCLLNLYGIYSILLIIMESRYRMLQGNEQDEDRARNELLEEIRKAKSLGDSPY</sequence>
<dbReference type="InterPro" id="IPR002575">
    <property type="entry name" value="Aminoglycoside_PTrfase"/>
</dbReference>
<dbReference type="InterPro" id="IPR011009">
    <property type="entry name" value="Kinase-like_dom_sf"/>
</dbReference>
<name>A0A4R5KMZ4_9BACL</name>
<evidence type="ECO:0000313" key="3">
    <source>
        <dbReference type="Proteomes" id="UP000295636"/>
    </source>
</evidence>
<dbReference type="SUPFAM" id="SSF56112">
    <property type="entry name" value="Protein kinase-like (PK-like)"/>
    <property type="match status" value="1"/>
</dbReference>
<dbReference type="PANTHER" id="PTHR21310:SF15">
    <property type="entry name" value="AMINOGLYCOSIDE PHOSPHOTRANSFERASE DOMAIN-CONTAINING PROTEIN"/>
    <property type="match status" value="1"/>
</dbReference>
<comment type="caution">
    <text evidence="2">The sequence shown here is derived from an EMBL/GenBank/DDBJ whole genome shotgun (WGS) entry which is preliminary data.</text>
</comment>
<feature type="domain" description="Aminoglycoside phosphotransferase" evidence="1">
    <location>
        <begin position="31"/>
        <end position="274"/>
    </location>
</feature>
<evidence type="ECO:0000313" key="2">
    <source>
        <dbReference type="EMBL" id="TDF96278.1"/>
    </source>
</evidence>
<dbReference type="EMBL" id="SMRT01000008">
    <property type="protein sequence ID" value="TDF96278.1"/>
    <property type="molecule type" value="Genomic_DNA"/>
</dbReference>
<accession>A0A4R5KMZ4</accession>
<dbReference type="PANTHER" id="PTHR21310">
    <property type="entry name" value="AMINOGLYCOSIDE PHOSPHOTRANSFERASE-RELATED-RELATED"/>
    <property type="match status" value="1"/>
</dbReference>
<dbReference type="Gene3D" id="3.30.200.20">
    <property type="entry name" value="Phosphorylase Kinase, domain 1"/>
    <property type="match status" value="1"/>
</dbReference>
<evidence type="ECO:0000259" key="1">
    <source>
        <dbReference type="Pfam" id="PF01636"/>
    </source>
</evidence>
<dbReference type="GO" id="GO:0016740">
    <property type="term" value="F:transferase activity"/>
    <property type="evidence" value="ECO:0007669"/>
    <property type="project" value="UniProtKB-KW"/>
</dbReference>
<dbReference type="InterPro" id="IPR051678">
    <property type="entry name" value="AGP_Transferase"/>
</dbReference>
<dbReference type="Proteomes" id="UP000295636">
    <property type="component" value="Unassembled WGS sequence"/>
</dbReference>